<keyword evidence="2" id="KW-1185">Reference proteome</keyword>
<comment type="caution">
    <text evidence="1">The sequence shown here is derived from an EMBL/GenBank/DDBJ whole genome shotgun (WGS) entry which is preliminary data.</text>
</comment>
<evidence type="ECO:0000313" key="1">
    <source>
        <dbReference type="EMBL" id="KAG5445535.1"/>
    </source>
</evidence>
<gene>
    <name evidence="1" type="ORF">CSKR_101020</name>
</gene>
<organism evidence="1 2">
    <name type="scientific">Clonorchis sinensis</name>
    <name type="common">Chinese liver fluke</name>
    <dbReference type="NCBI Taxonomy" id="79923"/>
    <lineage>
        <taxon>Eukaryota</taxon>
        <taxon>Metazoa</taxon>
        <taxon>Spiralia</taxon>
        <taxon>Lophotrochozoa</taxon>
        <taxon>Platyhelminthes</taxon>
        <taxon>Trematoda</taxon>
        <taxon>Digenea</taxon>
        <taxon>Opisthorchiida</taxon>
        <taxon>Opisthorchiata</taxon>
        <taxon>Opisthorchiidae</taxon>
        <taxon>Clonorchis</taxon>
    </lineage>
</organism>
<dbReference type="AlphaFoldDB" id="A0A3R7GLW9"/>
<dbReference type="InParanoid" id="A0A3R7GLW9"/>
<reference evidence="1 2" key="2">
    <citation type="journal article" date="2021" name="Genomics">
        <title>High-quality reference genome for Clonorchis sinensis.</title>
        <authorList>
            <person name="Young N.D."/>
            <person name="Stroehlein A.J."/>
            <person name="Kinkar L."/>
            <person name="Wang T."/>
            <person name="Sohn W.M."/>
            <person name="Chang B.C.H."/>
            <person name="Kaur P."/>
            <person name="Weisz D."/>
            <person name="Dudchenko O."/>
            <person name="Aiden E.L."/>
            <person name="Korhonen P.K."/>
            <person name="Gasser R.B."/>
        </authorList>
    </citation>
    <scope>NUCLEOTIDE SEQUENCE [LARGE SCALE GENOMIC DNA]</scope>
    <source>
        <strain evidence="1">Cs-k2</strain>
    </source>
</reference>
<name>A0A3R7GLW9_CLOSI</name>
<evidence type="ECO:0000313" key="2">
    <source>
        <dbReference type="Proteomes" id="UP000286415"/>
    </source>
</evidence>
<proteinExistence type="predicted"/>
<reference evidence="1 2" key="1">
    <citation type="journal article" date="2018" name="Biotechnol. Adv.">
        <title>Improved genomic resources and new bioinformatic workflow for the carcinogenic parasite Clonorchis sinensis: Biotechnological implications.</title>
        <authorList>
            <person name="Wang D."/>
            <person name="Korhonen P.K."/>
            <person name="Gasser R.B."/>
            <person name="Young N.D."/>
        </authorList>
    </citation>
    <scope>NUCLEOTIDE SEQUENCE [LARGE SCALE GENOMIC DNA]</scope>
    <source>
        <strain evidence="1">Cs-k2</strain>
    </source>
</reference>
<dbReference type="Proteomes" id="UP000286415">
    <property type="component" value="Unassembled WGS sequence"/>
</dbReference>
<accession>A0A3R7GLW9</accession>
<sequence>MTLEEVALSRSHWRSCIKAIAFSLRFVLPNNSVPGASTVEGDEMTQWLEREFTDRKVFGSNPTFASRLLLPRLGQPGSIVLPRASFGRVPTPPLHLDFPCLGFGNRAVPCPSCLLRVAWQLCTERVLELALGPFLVHSYSCLYNKAFK</sequence>
<protein>
    <submittedName>
        <fullName evidence="1">Uncharacterized protein</fullName>
    </submittedName>
</protein>
<dbReference type="EMBL" id="NIRI02000056">
    <property type="protein sequence ID" value="KAG5445535.1"/>
    <property type="molecule type" value="Genomic_DNA"/>
</dbReference>